<evidence type="ECO:0000313" key="16">
    <source>
        <dbReference type="Proteomes" id="UP000075455"/>
    </source>
</evidence>
<evidence type="ECO:0000256" key="7">
    <source>
        <dbReference type="ARBA" id="ARBA00023053"/>
    </source>
</evidence>
<evidence type="ECO:0000256" key="14">
    <source>
        <dbReference type="HAMAP-Rule" id="MF_00454"/>
    </source>
</evidence>
<evidence type="ECO:0000256" key="2">
    <source>
        <dbReference type="ARBA" id="ARBA00022448"/>
    </source>
</evidence>
<evidence type="ECO:0000256" key="9">
    <source>
        <dbReference type="ARBA" id="ARBA00023136"/>
    </source>
</evidence>
<feature type="transmembrane region" description="Helical" evidence="14">
    <location>
        <begin position="60"/>
        <end position="82"/>
    </location>
</feature>
<dbReference type="eggNOG" id="COG0239">
    <property type="taxonomic scope" value="Bacteria"/>
</dbReference>
<reference evidence="15 16" key="1">
    <citation type="submission" date="2016-01" db="EMBL/GenBank/DDBJ databases">
        <title>Draft Genome Sequences of Seven Thermophilic Sporeformers Isolated from Foods.</title>
        <authorList>
            <person name="Berendsen E.M."/>
            <person name="Wells-Bennik M.H."/>
            <person name="Krawcyk A.O."/>
            <person name="De Jong A."/>
            <person name="Holsappel S."/>
            <person name="Eijlander R.T."/>
            <person name="Kuipers O.P."/>
        </authorList>
    </citation>
    <scope>NUCLEOTIDE SEQUENCE [LARGE SCALE GENOMIC DNA]</scope>
    <source>
        <strain evidence="15 16">B4119</strain>
    </source>
</reference>
<proteinExistence type="inferred from homology"/>
<feature type="binding site" evidence="14">
    <location>
        <position position="74"/>
    </location>
    <ligand>
        <name>Na(+)</name>
        <dbReference type="ChEBI" id="CHEBI:29101"/>
        <note>structural</note>
    </ligand>
</feature>
<dbReference type="Proteomes" id="UP000075455">
    <property type="component" value="Unassembled WGS sequence"/>
</dbReference>
<dbReference type="PANTHER" id="PTHR28259">
    <property type="entry name" value="FLUORIDE EXPORT PROTEIN 1-RELATED"/>
    <property type="match status" value="1"/>
</dbReference>
<evidence type="ECO:0000256" key="11">
    <source>
        <dbReference type="ARBA" id="ARBA00035120"/>
    </source>
</evidence>
<feature type="transmembrane region" description="Helical" evidence="14">
    <location>
        <begin position="94"/>
        <end position="114"/>
    </location>
</feature>
<dbReference type="PATRIC" id="fig|81408.3.peg.3807"/>
<evidence type="ECO:0000256" key="3">
    <source>
        <dbReference type="ARBA" id="ARBA00022475"/>
    </source>
</evidence>
<comment type="subcellular location">
    <subcellularLocation>
        <location evidence="1 14">Cell membrane</location>
        <topology evidence="1 14">Multi-pass membrane protein</topology>
    </subcellularLocation>
</comment>
<evidence type="ECO:0000256" key="5">
    <source>
        <dbReference type="ARBA" id="ARBA00022723"/>
    </source>
</evidence>
<comment type="function">
    <text evidence="13 14">Fluoride-specific ion channel. Important for reducing fluoride concentration in the cell, thus reducing its toxicity.</text>
</comment>
<evidence type="ECO:0000256" key="1">
    <source>
        <dbReference type="ARBA" id="ARBA00004651"/>
    </source>
</evidence>
<keyword evidence="6 14" id="KW-1133">Transmembrane helix</keyword>
<accession>A0A150LLX4</accession>
<feature type="transmembrane region" description="Helical" evidence="14">
    <location>
        <begin position="34"/>
        <end position="54"/>
    </location>
</feature>
<evidence type="ECO:0000256" key="13">
    <source>
        <dbReference type="ARBA" id="ARBA00049940"/>
    </source>
</evidence>
<keyword evidence="2 14" id="KW-0813">Transport</keyword>
<keyword evidence="5 14" id="KW-0479">Metal-binding</keyword>
<dbReference type="PANTHER" id="PTHR28259:SF16">
    <property type="entry name" value="FLUORIDE-SPECIFIC ION CHANNEL FLUC 2"/>
    <property type="match status" value="1"/>
</dbReference>
<name>A0A150LLX4_9BACL</name>
<dbReference type="HAMAP" id="MF_00454">
    <property type="entry name" value="FluC"/>
    <property type="match status" value="1"/>
</dbReference>
<evidence type="ECO:0000256" key="8">
    <source>
        <dbReference type="ARBA" id="ARBA00023065"/>
    </source>
</evidence>
<comment type="similarity">
    <text evidence="11 14">Belongs to the fluoride channel Fluc/FEX (TC 1.A.43) family.</text>
</comment>
<keyword evidence="3 14" id="KW-1003">Cell membrane</keyword>
<dbReference type="InterPro" id="IPR003691">
    <property type="entry name" value="FluC"/>
</dbReference>
<dbReference type="GO" id="GO:0140114">
    <property type="term" value="P:cellular detoxification of fluoride"/>
    <property type="evidence" value="ECO:0007669"/>
    <property type="project" value="UniProtKB-UniRule"/>
</dbReference>
<dbReference type="GO" id="GO:0005886">
    <property type="term" value="C:plasma membrane"/>
    <property type="evidence" value="ECO:0007669"/>
    <property type="project" value="UniProtKB-SubCell"/>
</dbReference>
<evidence type="ECO:0000256" key="6">
    <source>
        <dbReference type="ARBA" id="ARBA00022989"/>
    </source>
</evidence>
<dbReference type="Pfam" id="PF02537">
    <property type="entry name" value="CRCB"/>
    <property type="match status" value="1"/>
</dbReference>
<keyword evidence="8 14" id="KW-0406">Ion transport</keyword>
<dbReference type="EMBL" id="LQYS01000049">
    <property type="protein sequence ID" value="KYD13353.1"/>
    <property type="molecule type" value="Genomic_DNA"/>
</dbReference>
<dbReference type="RefSeq" id="WP_061579539.1">
    <property type="nucleotide sequence ID" value="NZ_LQYS01000049.1"/>
</dbReference>
<keyword evidence="7 14" id="KW-0915">Sodium</keyword>
<dbReference type="NCBIfam" id="TIGR00494">
    <property type="entry name" value="crcB"/>
    <property type="match status" value="1"/>
</dbReference>
<comment type="catalytic activity">
    <reaction evidence="12">
        <text>fluoride(in) = fluoride(out)</text>
        <dbReference type="Rhea" id="RHEA:76159"/>
        <dbReference type="ChEBI" id="CHEBI:17051"/>
    </reaction>
    <physiologicalReaction direction="left-to-right" evidence="12">
        <dbReference type="Rhea" id="RHEA:76160"/>
    </physiologicalReaction>
</comment>
<dbReference type="GO" id="GO:0062054">
    <property type="term" value="F:fluoride channel activity"/>
    <property type="evidence" value="ECO:0007669"/>
    <property type="project" value="UniProtKB-UniRule"/>
</dbReference>
<gene>
    <name evidence="14" type="primary">fluC</name>
    <name evidence="14" type="synonym">crcB</name>
    <name evidence="15" type="ORF">B4119_0977</name>
</gene>
<organism evidence="15 16">
    <name type="scientific">Saccharococcus caldoxylosilyticus</name>
    <dbReference type="NCBI Taxonomy" id="81408"/>
    <lineage>
        <taxon>Bacteria</taxon>
        <taxon>Bacillati</taxon>
        <taxon>Bacillota</taxon>
        <taxon>Bacilli</taxon>
        <taxon>Bacillales</taxon>
        <taxon>Anoxybacillaceae</taxon>
        <taxon>Saccharococcus</taxon>
    </lineage>
</organism>
<feature type="transmembrane region" description="Helical" evidence="14">
    <location>
        <begin position="6"/>
        <end position="22"/>
    </location>
</feature>
<evidence type="ECO:0000313" key="15">
    <source>
        <dbReference type="EMBL" id="KYD13353.1"/>
    </source>
</evidence>
<feature type="binding site" evidence="14">
    <location>
        <position position="71"/>
    </location>
    <ligand>
        <name>Na(+)</name>
        <dbReference type="ChEBI" id="CHEBI:29101"/>
        <note>structural</note>
    </ligand>
</feature>
<keyword evidence="9 14" id="KW-0472">Membrane</keyword>
<evidence type="ECO:0000256" key="10">
    <source>
        <dbReference type="ARBA" id="ARBA00023303"/>
    </source>
</evidence>
<evidence type="ECO:0000256" key="12">
    <source>
        <dbReference type="ARBA" id="ARBA00035585"/>
    </source>
</evidence>
<dbReference type="AlphaFoldDB" id="A0A150LLX4"/>
<comment type="activity regulation">
    <text evidence="14">Na(+) is not transported, but it plays an essential structural role and its presence is essential for fluoride channel function.</text>
</comment>
<keyword evidence="4 14" id="KW-0812">Transmembrane</keyword>
<keyword evidence="10 14" id="KW-0407">Ion channel</keyword>
<sequence>MLWNSALVAIGGFFGAIARFGVSNWIKQKYPSSFPIATLLVNLVGSFLLGYMIGKGWNPSWNLLFGTGFMGAFTTFSTFKLENVTLYLNKQWKLLILYLLASYMLGILLAFLGMKAAGM</sequence>
<evidence type="ECO:0000256" key="4">
    <source>
        <dbReference type="ARBA" id="ARBA00022692"/>
    </source>
</evidence>
<comment type="caution">
    <text evidence="15">The sequence shown here is derived from an EMBL/GenBank/DDBJ whole genome shotgun (WGS) entry which is preliminary data.</text>
</comment>
<dbReference type="STRING" id="81408.B4119_0977"/>
<dbReference type="GO" id="GO:0046872">
    <property type="term" value="F:metal ion binding"/>
    <property type="evidence" value="ECO:0007669"/>
    <property type="project" value="UniProtKB-KW"/>
</dbReference>
<protein>
    <recommendedName>
        <fullName evidence="14">Fluoride-specific ion channel FluC</fullName>
    </recommendedName>
</protein>
<dbReference type="NCBIfam" id="NF010801">
    <property type="entry name" value="PRK14205.1"/>
    <property type="match status" value="1"/>
</dbReference>